<evidence type="ECO:0000313" key="3">
    <source>
        <dbReference type="Proteomes" id="UP000433309"/>
    </source>
</evidence>
<proteinExistence type="predicted"/>
<gene>
    <name evidence="2" type="ORF">GJ699_00415</name>
</gene>
<dbReference type="Proteomes" id="UP000433309">
    <property type="component" value="Unassembled WGS sequence"/>
</dbReference>
<evidence type="ECO:0000256" key="1">
    <source>
        <dbReference type="SAM" id="Phobius"/>
    </source>
</evidence>
<feature type="transmembrane region" description="Helical" evidence="1">
    <location>
        <begin position="102"/>
        <end position="121"/>
    </location>
</feature>
<keyword evidence="1" id="KW-0812">Transmembrane</keyword>
<organism evidence="2 3">
    <name type="scientific">Duganella guangzhouensis</name>
    <dbReference type="NCBI Taxonomy" id="2666084"/>
    <lineage>
        <taxon>Bacteria</taxon>
        <taxon>Pseudomonadati</taxon>
        <taxon>Pseudomonadota</taxon>
        <taxon>Betaproteobacteria</taxon>
        <taxon>Burkholderiales</taxon>
        <taxon>Oxalobacteraceae</taxon>
        <taxon>Telluria group</taxon>
        <taxon>Duganella</taxon>
    </lineage>
</organism>
<accession>A0A6I2KTT3</accession>
<dbReference type="EMBL" id="WKJK01000001">
    <property type="protein sequence ID" value="MRW88447.1"/>
    <property type="molecule type" value="Genomic_DNA"/>
</dbReference>
<name>A0A6I2KTT3_9BURK</name>
<sequence length="125" mass="13994">MVLMDGNNTPLNETLQTLLVRTAVMQSSIEGIVDAVEVLRLGQLDLQKQLQEVRDAQAATQASIGILQNDVNWVKETYATKAQVESIRSELYRALEKQTWRLFAGSSAVCSALVYATYYIARYVH</sequence>
<keyword evidence="3" id="KW-1185">Reference proteome</keyword>
<reference evidence="2 3" key="1">
    <citation type="submission" date="2019-11" db="EMBL/GenBank/DDBJ databases">
        <title>Novel species isolated from a subtropical stream in China.</title>
        <authorList>
            <person name="Lu H."/>
        </authorList>
    </citation>
    <scope>NUCLEOTIDE SEQUENCE [LARGE SCALE GENOMIC DNA]</scope>
    <source>
        <strain evidence="2 3">FT80W</strain>
    </source>
</reference>
<evidence type="ECO:0000313" key="2">
    <source>
        <dbReference type="EMBL" id="MRW88447.1"/>
    </source>
</evidence>
<protein>
    <submittedName>
        <fullName evidence="2">Uncharacterized protein</fullName>
    </submittedName>
</protein>
<dbReference type="RefSeq" id="WP_195763418.1">
    <property type="nucleotide sequence ID" value="NZ_WKJK01000001.1"/>
</dbReference>
<keyword evidence="1" id="KW-1133">Transmembrane helix</keyword>
<dbReference type="AlphaFoldDB" id="A0A6I2KTT3"/>
<comment type="caution">
    <text evidence="2">The sequence shown here is derived from an EMBL/GenBank/DDBJ whole genome shotgun (WGS) entry which is preliminary data.</text>
</comment>
<keyword evidence="1" id="KW-0472">Membrane</keyword>